<dbReference type="AlphaFoldDB" id="B9REA3"/>
<sequence>MRMEALRSSTELSHQLLPRVQPHIYFWINLHGKNYVSWLGPRPQLVLTEPNLVKEVLSNRDETYPKPEFESYVKQLFGNGLVAITGEKWNRQRKLANHAFHGENLKGMVPAMIASVEMMLERWRQNEEKEIEVYQEFKLLTSEIISRTAFGSSYLEGQHIFDMLGKLARILNKNSYQVRIRAIEKLWKRKDDTESEKLEQGIRDSVLKMINKREEDEKTGEVDSCGSDFLGVLLKAYQETDESKKISVDDLIDECKTFYIAGHETTSSALTWCIFLLAIHTDWQEKARQEVLESFGQRIPTSDEITRLKIMNMIVNETLRLYAPITNLIREVQKGSRLGKLVAPSRIDIIVPPLALHQDPEIWGEDAYLFKPERFAEGIAKATKNNIAAFLPFGLGPRNCVGMNFAMAETKISLSMILQRYRFTLSPTYVHSPTFLIAVCPQKGLQINLQAL</sequence>
<keyword evidence="7 12" id="KW-0560">Oxidoreductase</keyword>
<dbReference type="GO" id="GO:0016705">
    <property type="term" value="F:oxidoreductase activity, acting on paired donors, with incorporation or reduction of molecular oxygen"/>
    <property type="evidence" value="ECO:0007669"/>
    <property type="project" value="InterPro"/>
</dbReference>
<evidence type="ECO:0000256" key="9">
    <source>
        <dbReference type="ARBA" id="ARBA00023033"/>
    </source>
</evidence>
<dbReference type="EC" id="1.3.3.9" evidence="13"/>
<dbReference type="PRINTS" id="PR00385">
    <property type="entry name" value="P450"/>
</dbReference>
<dbReference type="InterPro" id="IPR001128">
    <property type="entry name" value="Cyt_P450"/>
</dbReference>
<evidence type="ECO:0000256" key="2">
    <source>
        <dbReference type="ARBA" id="ARBA00010617"/>
    </source>
</evidence>
<keyword evidence="10" id="KW-0472">Membrane</keyword>
<dbReference type="PROSITE" id="PS00086">
    <property type="entry name" value="CYTOCHROME_P450"/>
    <property type="match status" value="1"/>
</dbReference>
<keyword evidence="3 11" id="KW-0349">Heme</keyword>
<dbReference type="GO" id="GO:0004497">
    <property type="term" value="F:monooxygenase activity"/>
    <property type="evidence" value="ECO:0000318"/>
    <property type="project" value="GO_Central"/>
</dbReference>
<protein>
    <submittedName>
        <fullName evidence="13">Cytochrome P450, putative</fullName>
        <ecNumber evidence="13">1.3.3.9</ecNumber>
    </submittedName>
</protein>
<accession>B9REA3</accession>
<evidence type="ECO:0000256" key="3">
    <source>
        <dbReference type="ARBA" id="ARBA00022617"/>
    </source>
</evidence>
<evidence type="ECO:0000256" key="6">
    <source>
        <dbReference type="ARBA" id="ARBA00022989"/>
    </source>
</evidence>
<dbReference type="InterPro" id="IPR002401">
    <property type="entry name" value="Cyt_P450_E_grp-I"/>
</dbReference>
<dbReference type="PANTHER" id="PTHR24282">
    <property type="entry name" value="CYTOCHROME P450 FAMILY MEMBER"/>
    <property type="match status" value="1"/>
</dbReference>
<keyword evidence="8 11" id="KW-0408">Iron</keyword>
<dbReference type="EMBL" id="EQ973775">
    <property type="protein sequence ID" value="EEF50711.1"/>
    <property type="molecule type" value="Genomic_DNA"/>
</dbReference>
<comment type="cofactor">
    <cofactor evidence="11">
        <name>heme</name>
        <dbReference type="ChEBI" id="CHEBI:30413"/>
    </cofactor>
</comment>
<proteinExistence type="inferred from homology"/>
<evidence type="ECO:0000256" key="5">
    <source>
        <dbReference type="ARBA" id="ARBA00022723"/>
    </source>
</evidence>
<keyword evidence="4" id="KW-0812">Transmembrane</keyword>
<organism evidence="13 14">
    <name type="scientific">Ricinus communis</name>
    <name type="common">Castor bean</name>
    <dbReference type="NCBI Taxonomy" id="3988"/>
    <lineage>
        <taxon>Eukaryota</taxon>
        <taxon>Viridiplantae</taxon>
        <taxon>Streptophyta</taxon>
        <taxon>Embryophyta</taxon>
        <taxon>Tracheophyta</taxon>
        <taxon>Spermatophyta</taxon>
        <taxon>Magnoliopsida</taxon>
        <taxon>eudicotyledons</taxon>
        <taxon>Gunneridae</taxon>
        <taxon>Pentapetalae</taxon>
        <taxon>rosids</taxon>
        <taxon>fabids</taxon>
        <taxon>Malpighiales</taxon>
        <taxon>Euphorbiaceae</taxon>
        <taxon>Acalyphoideae</taxon>
        <taxon>Acalypheae</taxon>
        <taxon>Ricinus</taxon>
    </lineage>
</organism>
<dbReference type="GO" id="GO:0005506">
    <property type="term" value="F:iron ion binding"/>
    <property type="evidence" value="ECO:0007669"/>
    <property type="project" value="InterPro"/>
</dbReference>
<evidence type="ECO:0000313" key="13">
    <source>
        <dbReference type="EMBL" id="EEF50711.1"/>
    </source>
</evidence>
<dbReference type="InterPro" id="IPR017972">
    <property type="entry name" value="Cyt_P450_CS"/>
</dbReference>
<comment type="subcellular location">
    <subcellularLocation>
        <location evidence="1">Membrane</location>
        <topology evidence="1">Single-pass membrane protein</topology>
    </subcellularLocation>
</comment>
<dbReference type="InParanoid" id="B9REA3"/>
<evidence type="ECO:0000256" key="12">
    <source>
        <dbReference type="RuleBase" id="RU000461"/>
    </source>
</evidence>
<dbReference type="PRINTS" id="PR00463">
    <property type="entry name" value="EP450I"/>
</dbReference>
<evidence type="ECO:0000256" key="4">
    <source>
        <dbReference type="ARBA" id="ARBA00022692"/>
    </source>
</evidence>
<dbReference type="Gene3D" id="1.10.630.10">
    <property type="entry name" value="Cytochrome P450"/>
    <property type="match status" value="1"/>
</dbReference>
<dbReference type="SUPFAM" id="SSF48264">
    <property type="entry name" value="Cytochrome P450"/>
    <property type="match status" value="1"/>
</dbReference>
<feature type="binding site" description="axial binding residue" evidence="11">
    <location>
        <position position="400"/>
    </location>
    <ligand>
        <name>heme</name>
        <dbReference type="ChEBI" id="CHEBI:30413"/>
    </ligand>
    <ligandPart>
        <name>Fe</name>
        <dbReference type="ChEBI" id="CHEBI:18248"/>
    </ligandPart>
</feature>
<dbReference type="Pfam" id="PF00067">
    <property type="entry name" value="p450"/>
    <property type="match status" value="1"/>
</dbReference>
<dbReference type="Proteomes" id="UP000008311">
    <property type="component" value="Unassembled WGS sequence"/>
</dbReference>
<evidence type="ECO:0000256" key="1">
    <source>
        <dbReference type="ARBA" id="ARBA00004167"/>
    </source>
</evidence>
<dbReference type="GO" id="GO:0016020">
    <property type="term" value="C:membrane"/>
    <property type="evidence" value="ECO:0007669"/>
    <property type="project" value="UniProtKB-SubCell"/>
</dbReference>
<dbReference type="STRING" id="3988.B9REA3"/>
<keyword evidence="9 12" id="KW-0503">Monooxygenase</keyword>
<reference evidence="14" key="1">
    <citation type="journal article" date="2010" name="Nat. Biotechnol.">
        <title>Draft genome sequence of the oilseed species Ricinus communis.</title>
        <authorList>
            <person name="Chan A.P."/>
            <person name="Crabtree J."/>
            <person name="Zhao Q."/>
            <person name="Lorenzi H."/>
            <person name="Orvis J."/>
            <person name="Puiu D."/>
            <person name="Melake-Berhan A."/>
            <person name="Jones K.M."/>
            <person name="Redman J."/>
            <person name="Chen G."/>
            <person name="Cahoon E.B."/>
            <person name="Gedil M."/>
            <person name="Stanke M."/>
            <person name="Haas B.J."/>
            <person name="Wortman J.R."/>
            <person name="Fraser-Liggett C.M."/>
            <person name="Ravel J."/>
            <person name="Rabinowicz P.D."/>
        </authorList>
    </citation>
    <scope>NUCLEOTIDE SEQUENCE [LARGE SCALE GENOMIC DNA]</scope>
    <source>
        <strain evidence="14">cv. Hale</strain>
    </source>
</reference>
<dbReference type="PANTHER" id="PTHR24282:SF236">
    <property type="entry name" value="CYTOCHROME P450"/>
    <property type="match status" value="1"/>
</dbReference>
<dbReference type="GO" id="GO:0020037">
    <property type="term" value="F:heme binding"/>
    <property type="evidence" value="ECO:0007669"/>
    <property type="project" value="InterPro"/>
</dbReference>
<evidence type="ECO:0000313" key="14">
    <source>
        <dbReference type="Proteomes" id="UP000008311"/>
    </source>
</evidence>
<dbReference type="InterPro" id="IPR036396">
    <property type="entry name" value="Cyt_P450_sf"/>
</dbReference>
<gene>
    <name evidence="13" type="ORF">RCOM_1619740</name>
</gene>
<comment type="similarity">
    <text evidence="2 12">Belongs to the cytochrome P450 family.</text>
</comment>
<evidence type="ECO:0000256" key="11">
    <source>
        <dbReference type="PIRSR" id="PIRSR602401-1"/>
    </source>
</evidence>
<keyword evidence="14" id="KW-1185">Reference proteome</keyword>
<evidence type="ECO:0000256" key="10">
    <source>
        <dbReference type="ARBA" id="ARBA00023136"/>
    </source>
</evidence>
<evidence type="ECO:0000256" key="7">
    <source>
        <dbReference type="ARBA" id="ARBA00023002"/>
    </source>
</evidence>
<keyword evidence="6" id="KW-1133">Transmembrane helix</keyword>
<name>B9REA3_RICCO</name>
<keyword evidence="5 11" id="KW-0479">Metal-binding</keyword>
<dbReference type="eggNOG" id="KOG0157">
    <property type="taxonomic scope" value="Eukaryota"/>
</dbReference>
<dbReference type="InterPro" id="IPR050665">
    <property type="entry name" value="Cytochrome_P450_Monooxygen"/>
</dbReference>
<evidence type="ECO:0000256" key="8">
    <source>
        <dbReference type="ARBA" id="ARBA00023004"/>
    </source>
</evidence>